<dbReference type="InterPro" id="IPR000014">
    <property type="entry name" value="PAS"/>
</dbReference>
<organism evidence="6 7">
    <name type="scientific">Aliikangiella marina</name>
    <dbReference type="NCBI Taxonomy" id="1712262"/>
    <lineage>
        <taxon>Bacteria</taxon>
        <taxon>Pseudomonadati</taxon>
        <taxon>Pseudomonadota</taxon>
        <taxon>Gammaproteobacteria</taxon>
        <taxon>Oceanospirillales</taxon>
        <taxon>Pleioneaceae</taxon>
        <taxon>Aliikangiella</taxon>
    </lineage>
</organism>
<protein>
    <recommendedName>
        <fullName evidence="2">histidine kinase</fullName>
        <ecNumber evidence="2">2.7.13.3</ecNumber>
    </recommendedName>
</protein>
<dbReference type="SMART" id="SM00091">
    <property type="entry name" value="PAS"/>
    <property type="match status" value="1"/>
</dbReference>
<dbReference type="PROSITE" id="PS50109">
    <property type="entry name" value="HIS_KIN"/>
    <property type="match status" value="1"/>
</dbReference>
<feature type="domain" description="Histidine kinase" evidence="5">
    <location>
        <begin position="228"/>
        <end position="435"/>
    </location>
</feature>
<evidence type="ECO:0000256" key="1">
    <source>
        <dbReference type="ARBA" id="ARBA00000085"/>
    </source>
</evidence>
<evidence type="ECO:0000256" key="2">
    <source>
        <dbReference type="ARBA" id="ARBA00012438"/>
    </source>
</evidence>
<dbReference type="InterPro" id="IPR003661">
    <property type="entry name" value="HisK_dim/P_dom"/>
</dbReference>
<sequence length="453" mass="49958">MPQASSQATNHNLLSQQAKINAVNGKAKSFDNDFDSASKNSTSNNADEVVLENGVQLKSVMSELNRLSQSFVHSYQSLESQVEKLNGQLQSEVAEKRNAIEENQQLLVEKASLSDRLQNLLAVMPAGVVVIDGKGLVRDCNAMAVDILGRPLLGESWLTVINRAFDPQADDGHQVSLKDGRKIHIETRALDSEPGQIIVLTDLTKTRQLQAELSQQQKLSSMGKMIASLAHQIRTPLSAAILYGSHLKNEDLGKQVKQQFSDNLMERLHFIERQVNDMLNFMKGERKQKAELSVTDLFMQLQMMSEELPQNVQFSISDNNYGNASIMGDKDSLLGALMNLVVNACDACCDKDDIKITVKFVISHRLEISVEDNGHGISKAIKDKIFEPFVTSKSNGNGLGLAIVHGVIIDHGGQIKVESEESKGTQFFICLPLHKSLSAVSNRETQAEVKHEL</sequence>
<keyword evidence="7" id="KW-1185">Reference proteome</keyword>
<dbReference type="SMART" id="SM00388">
    <property type="entry name" value="HisKA"/>
    <property type="match status" value="1"/>
</dbReference>
<reference evidence="6 7" key="1">
    <citation type="submission" date="2019-06" db="EMBL/GenBank/DDBJ databases">
        <title>Draft genome of Aliikangiella marina GYP-15.</title>
        <authorList>
            <person name="Wang G."/>
        </authorList>
    </citation>
    <scope>NUCLEOTIDE SEQUENCE [LARGE SCALE GENOMIC DNA]</scope>
    <source>
        <strain evidence="6 7">GYP-15</strain>
    </source>
</reference>
<keyword evidence="4" id="KW-0175">Coiled coil</keyword>
<name>A0A545TDN0_9GAMM</name>
<proteinExistence type="predicted"/>
<dbReference type="Gene3D" id="3.30.450.20">
    <property type="entry name" value="PAS domain"/>
    <property type="match status" value="1"/>
</dbReference>
<dbReference type="InterPro" id="IPR005467">
    <property type="entry name" value="His_kinase_dom"/>
</dbReference>
<dbReference type="GO" id="GO:0000155">
    <property type="term" value="F:phosphorelay sensor kinase activity"/>
    <property type="evidence" value="ECO:0007669"/>
    <property type="project" value="InterPro"/>
</dbReference>
<gene>
    <name evidence="6" type="ORF">FLL45_10365</name>
</gene>
<dbReference type="EC" id="2.7.13.3" evidence="2"/>
<dbReference type="InterPro" id="IPR035965">
    <property type="entry name" value="PAS-like_dom_sf"/>
</dbReference>
<dbReference type="SUPFAM" id="SSF55785">
    <property type="entry name" value="PYP-like sensor domain (PAS domain)"/>
    <property type="match status" value="1"/>
</dbReference>
<dbReference type="CDD" id="cd00075">
    <property type="entry name" value="HATPase"/>
    <property type="match status" value="1"/>
</dbReference>
<keyword evidence="3" id="KW-0597">Phosphoprotein</keyword>
<dbReference type="PANTHER" id="PTHR43065:SF29">
    <property type="entry name" value="SENSOR PROTEIN KINASE FLES"/>
    <property type="match status" value="1"/>
</dbReference>
<dbReference type="SUPFAM" id="SSF47384">
    <property type="entry name" value="Homodimeric domain of signal transducing histidine kinase"/>
    <property type="match status" value="1"/>
</dbReference>
<dbReference type="SMART" id="SM00387">
    <property type="entry name" value="HATPase_c"/>
    <property type="match status" value="1"/>
</dbReference>
<dbReference type="Gene3D" id="3.30.565.10">
    <property type="entry name" value="Histidine kinase-like ATPase, C-terminal domain"/>
    <property type="match status" value="1"/>
</dbReference>
<dbReference type="InterPro" id="IPR036890">
    <property type="entry name" value="HATPase_C_sf"/>
</dbReference>
<dbReference type="InterPro" id="IPR003594">
    <property type="entry name" value="HATPase_dom"/>
</dbReference>
<dbReference type="Proteomes" id="UP000317839">
    <property type="component" value="Unassembled WGS sequence"/>
</dbReference>
<dbReference type="Gene3D" id="1.10.287.130">
    <property type="match status" value="1"/>
</dbReference>
<dbReference type="InterPro" id="IPR036097">
    <property type="entry name" value="HisK_dim/P_sf"/>
</dbReference>
<dbReference type="Pfam" id="PF00512">
    <property type="entry name" value="HisKA"/>
    <property type="match status" value="1"/>
</dbReference>
<evidence type="ECO:0000313" key="6">
    <source>
        <dbReference type="EMBL" id="TQV75328.1"/>
    </source>
</evidence>
<evidence type="ECO:0000313" key="7">
    <source>
        <dbReference type="Proteomes" id="UP000317839"/>
    </source>
</evidence>
<comment type="caution">
    <text evidence="6">The sequence shown here is derived from an EMBL/GenBank/DDBJ whole genome shotgun (WGS) entry which is preliminary data.</text>
</comment>
<dbReference type="OrthoDB" id="9776727at2"/>
<dbReference type="SUPFAM" id="SSF55874">
    <property type="entry name" value="ATPase domain of HSP90 chaperone/DNA topoisomerase II/histidine kinase"/>
    <property type="match status" value="1"/>
</dbReference>
<dbReference type="Pfam" id="PF13188">
    <property type="entry name" value="PAS_8"/>
    <property type="match status" value="1"/>
</dbReference>
<dbReference type="Pfam" id="PF02518">
    <property type="entry name" value="HATPase_c"/>
    <property type="match status" value="1"/>
</dbReference>
<dbReference type="AlphaFoldDB" id="A0A545TDN0"/>
<dbReference type="CDD" id="cd00082">
    <property type="entry name" value="HisKA"/>
    <property type="match status" value="1"/>
</dbReference>
<dbReference type="EMBL" id="VIKR01000002">
    <property type="protein sequence ID" value="TQV75328.1"/>
    <property type="molecule type" value="Genomic_DNA"/>
</dbReference>
<dbReference type="RefSeq" id="WP_142941944.1">
    <property type="nucleotide sequence ID" value="NZ_VIKR01000002.1"/>
</dbReference>
<feature type="coiled-coil region" evidence="4">
    <location>
        <begin position="75"/>
        <end position="123"/>
    </location>
</feature>
<dbReference type="CDD" id="cd00130">
    <property type="entry name" value="PAS"/>
    <property type="match status" value="1"/>
</dbReference>
<comment type="catalytic activity">
    <reaction evidence="1">
        <text>ATP + protein L-histidine = ADP + protein N-phospho-L-histidine.</text>
        <dbReference type="EC" id="2.7.13.3"/>
    </reaction>
</comment>
<dbReference type="InterPro" id="IPR004358">
    <property type="entry name" value="Sig_transdc_His_kin-like_C"/>
</dbReference>
<evidence type="ECO:0000256" key="4">
    <source>
        <dbReference type="SAM" id="Coils"/>
    </source>
</evidence>
<evidence type="ECO:0000259" key="5">
    <source>
        <dbReference type="PROSITE" id="PS50109"/>
    </source>
</evidence>
<accession>A0A545TDN0</accession>
<evidence type="ECO:0000256" key="3">
    <source>
        <dbReference type="ARBA" id="ARBA00022553"/>
    </source>
</evidence>
<dbReference type="PANTHER" id="PTHR43065">
    <property type="entry name" value="SENSOR HISTIDINE KINASE"/>
    <property type="match status" value="1"/>
</dbReference>
<dbReference type="PRINTS" id="PR00344">
    <property type="entry name" value="BCTRLSENSOR"/>
</dbReference>